<comment type="similarity">
    <text evidence="1">Belongs to the bacterial phospholipase C family.</text>
</comment>
<dbReference type="CDD" id="cd16014">
    <property type="entry name" value="PLC"/>
    <property type="match status" value="1"/>
</dbReference>
<dbReference type="EC" id="3.1.4.3" evidence="2"/>
<evidence type="ECO:0000313" key="5">
    <source>
        <dbReference type="EMBL" id="NHQ87623.1"/>
    </source>
</evidence>
<evidence type="ECO:0000313" key="6">
    <source>
        <dbReference type="Proteomes" id="UP000712570"/>
    </source>
</evidence>
<dbReference type="PANTHER" id="PTHR31956:SF1">
    <property type="entry name" value="NON-SPECIFIC PHOSPHOLIPASE C1"/>
    <property type="match status" value="1"/>
</dbReference>
<dbReference type="InterPro" id="IPR017767">
    <property type="entry name" value="PC-PLC"/>
</dbReference>
<keyword evidence="6" id="KW-1185">Reference proteome</keyword>
<dbReference type="Proteomes" id="UP000712570">
    <property type="component" value="Unassembled WGS sequence"/>
</dbReference>
<accession>A0ABX0KSI7</accession>
<feature type="domain" description="Bacterial phospholipase C C-terminal" evidence="4">
    <location>
        <begin position="521"/>
        <end position="604"/>
    </location>
</feature>
<dbReference type="NCBIfam" id="TIGR03396">
    <property type="entry name" value="PC_PLC"/>
    <property type="match status" value="1"/>
</dbReference>
<dbReference type="Gene3D" id="3.40.720.10">
    <property type="entry name" value="Alkaline Phosphatase, subunit A"/>
    <property type="match status" value="1"/>
</dbReference>
<comment type="caution">
    <text evidence="5">The sequence shown here is derived from an EMBL/GenBank/DDBJ whole genome shotgun (WGS) entry which is preliminary data.</text>
</comment>
<sequence length="906" mass="99057">MFSKERRSFLSYATATAGTTIAGGWLPGLIQQALAIPANNATGTIADVEHVVIFMQENRSFDHYFGSLSGVRGFDDPRAITLPGGKLVWYQPDANGGHVLPFHFDAKNTSALSVGTNHSWKGSQATWQGWDAWVKQKTPQTMGYFDRGDLPFYYALADAFTICDAYHCSIFGATDPNRMYSLTGTSQGWLSSMGSLYNINAAGYYHADPKYDNLTPGVTQSAPNWRTYAETLEANNVSWKVYQEWDNYGDNYLAYFKNFRVNADGSALGSQSPLYQKGRALAAGSTESNAPGTRGDWLVSAFADDVRNNRLPQVSWICAPNDYTEHSPNSPNAGENLTARLLAALVANPDVWSKTVFMLMYDENDGFFDHVPSDLAPLNDNMGKTTLNDIGQYESYHGEPVGLGPRVPMLIISPWSKGGRVCSQLFDHTSKIRFLEEWLVAGLGKKRSEVQCDLISPWRRTVCGDLTSAFDFKRPNSAWPASVPKTAAYRLVTGKPYPQPPVSQTLPIQEPCPTATGTRYACALPYELSVEAYVNHSRQVELTFGNTGNTGAAYIVYSGIRSDGPWYYTVEAGKRIEKEIWNWQADLYALSVRGANGFLREFKGSLSALSGNAQPEIQTTYDALNGNLWLTLSNASGIKACQLTISDNAYGIASVSYSLTPGQTRKVECKLKASFGWYDFSIRSDSDAQYLRRVAGHVETGSASRTDPIIGTNRNKTEITPLTTAALNISRGSAIEFNYTAPNGQLDSQNWIGIYAKGTSPGNGNALQWQYASLVRGAVTFSSQDLPAGDYTVWYLYKNGNAVLGGPVSFSVHALSTTNASVKQGTAISFDYAVAPSKLSSKNWIGIWKSGITPGTTGSILWQYTGKANDSARFDTSKLAPGQYAAWCLYNDGYTPLSGPCPFTVI</sequence>
<dbReference type="InterPro" id="IPR006311">
    <property type="entry name" value="TAT_signal"/>
</dbReference>
<name>A0ABX0KSI7_9NEIS</name>
<dbReference type="Pfam" id="PF05506">
    <property type="entry name" value="PLipase_C_C"/>
    <property type="match status" value="2"/>
</dbReference>
<gene>
    <name evidence="5" type="ORF">HA050_16000</name>
</gene>
<dbReference type="InterPro" id="IPR008475">
    <property type="entry name" value="PLipase_C_C"/>
</dbReference>
<evidence type="ECO:0000256" key="1">
    <source>
        <dbReference type="ARBA" id="ARBA00009717"/>
    </source>
</evidence>
<reference evidence="5 6" key="1">
    <citation type="submission" date="2020-03" db="EMBL/GenBank/DDBJ databases">
        <title>Draft genome sequence of environmentally isolated violet-colored cultures.</title>
        <authorList>
            <person name="Wilson H.S."/>
        </authorList>
    </citation>
    <scope>NUCLEOTIDE SEQUENCE [LARGE SCALE GENOMIC DNA]</scope>
    <source>
        <strain evidence="5 6">HSC-16F04</strain>
    </source>
</reference>
<organism evidence="5 6">
    <name type="scientific">Iodobacter violaceini</name>
    <dbReference type="NCBI Taxonomy" id="3044271"/>
    <lineage>
        <taxon>Bacteria</taxon>
        <taxon>Pseudomonadati</taxon>
        <taxon>Pseudomonadota</taxon>
        <taxon>Betaproteobacteria</taxon>
        <taxon>Neisseriales</taxon>
        <taxon>Chitinibacteraceae</taxon>
        <taxon>Iodobacter</taxon>
    </lineage>
</organism>
<dbReference type="InterPro" id="IPR017850">
    <property type="entry name" value="Alkaline_phosphatase_core_sf"/>
</dbReference>
<evidence type="ECO:0000256" key="2">
    <source>
        <dbReference type="ARBA" id="ARBA00012018"/>
    </source>
</evidence>
<evidence type="ECO:0000256" key="3">
    <source>
        <dbReference type="ARBA" id="ARBA00022801"/>
    </source>
</evidence>
<dbReference type="PROSITE" id="PS51318">
    <property type="entry name" value="TAT"/>
    <property type="match status" value="1"/>
</dbReference>
<dbReference type="RefSeq" id="WP_166828273.1">
    <property type="nucleotide sequence ID" value="NZ_JAAOLX010000008.1"/>
</dbReference>
<dbReference type="EMBL" id="JAAOLX010000008">
    <property type="protein sequence ID" value="NHQ87623.1"/>
    <property type="molecule type" value="Genomic_DNA"/>
</dbReference>
<dbReference type="Pfam" id="PF04185">
    <property type="entry name" value="Phosphoesterase"/>
    <property type="match status" value="1"/>
</dbReference>
<dbReference type="PANTHER" id="PTHR31956">
    <property type="entry name" value="NON-SPECIFIC PHOSPHOLIPASE C4-RELATED"/>
    <property type="match status" value="1"/>
</dbReference>
<proteinExistence type="inferred from homology"/>
<evidence type="ECO:0000259" key="4">
    <source>
        <dbReference type="Pfam" id="PF05506"/>
    </source>
</evidence>
<protein>
    <recommendedName>
        <fullName evidence="2">phospholipase C</fullName>
        <ecNumber evidence="2">3.1.4.3</ecNumber>
    </recommendedName>
</protein>
<dbReference type="InterPro" id="IPR007312">
    <property type="entry name" value="Phosphoesterase"/>
</dbReference>
<keyword evidence="3" id="KW-0378">Hydrolase</keyword>
<feature type="domain" description="Bacterial phospholipase C C-terminal" evidence="4">
    <location>
        <begin position="615"/>
        <end position="697"/>
    </location>
</feature>